<dbReference type="AlphaFoldDB" id="A0A024GYQ4"/>
<comment type="caution">
    <text evidence="1">The sequence shown here is derived from an EMBL/GenBank/DDBJ whole genome shotgun (WGS) entry which is preliminary data.</text>
</comment>
<evidence type="ECO:0000313" key="1">
    <source>
        <dbReference type="EMBL" id="CCQ44619.1"/>
    </source>
</evidence>
<keyword evidence="2" id="KW-1185">Reference proteome</keyword>
<reference evidence="2" key="1">
    <citation type="journal article" date="2014" name="Genome Announc.">
        <title>Genome Sequence of Arthrobacter siccitolerans 4J27, a Xeroprotectant-Producing Desiccation-Tolerant Microorganism.</title>
        <authorList>
            <person name="Manzanera M."/>
            <person name="Santa-Cruz-Calvo L."/>
            <person name="Vilchez J.I."/>
            <person name="Garcia-Fontana C."/>
            <person name="Silva-Castro G.A."/>
            <person name="Calvo C."/>
            <person name="Gonzalez-Lopez J."/>
        </authorList>
    </citation>
    <scope>NUCLEOTIDE SEQUENCE [LARGE SCALE GENOMIC DNA]</scope>
    <source>
        <strain evidence="2">4J27</strain>
    </source>
</reference>
<gene>
    <name evidence="1" type="ORF">ARTSIC4J27_546</name>
</gene>
<dbReference type="Proteomes" id="UP000035722">
    <property type="component" value="Unassembled WGS sequence"/>
</dbReference>
<proteinExistence type="predicted"/>
<dbReference type="EMBL" id="CAQI01000028">
    <property type="protein sequence ID" value="CCQ44619.1"/>
    <property type="molecule type" value="Genomic_DNA"/>
</dbReference>
<sequence length="54" mass="5954">MLGRNLHLKVPSQLRLEAGRSCRPSHFPRSPSFAVRVSGSARESCARVTETAFV</sequence>
<name>A0A024GYQ4_9MICC</name>
<organism evidence="1 2">
    <name type="scientific">Pseudarthrobacter siccitolerans</name>
    <dbReference type="NCBI Taxonomy" id="861266"/>
    <lineage>
        <taxon>Bacteria</taxon>
        <taxon>Bacillati</taxon>
        <taxon>Actinomycetota</taxon>
        <taxon>Actinomycetes</taxon>
        <taxon>Micrococcales</taxon>
        <taxon>Micrococcaceae</taxon>
        <taxon>Pseudarthrobacter</taxon>
    </lineage>
</organism>
<protein>
    <submittedName>
        <fullName evidence="1">Uncharacterized protein</fullName>
    </submittedName>
</protein>
<evidence type="ECO:0000313" key="2">
    <source>
        <dbReference type="Proteomes" id="UP000035722"/>
    </source>
</evidence>
<accession>A0A024GYQ4</accession>